<organism evidence="2 3">
    <name type="scientific">Cannabis sativa</name>
    <name type="common">Hemp</name>
    <name type="synonym">Marijuana</name>
    <dbReference type="NCBI Taxonomy" id="3483"/>
    <lineage>
        <taxon>Eukaryota</taxon>
        <taxon>Viridiplantae</taxon>
        <taxon>Streptophyta</taxon>
        <taxon>Embryophyta</taxon>
        <taxon>Tracheophyta</taxon>
        <taxon>Spermatophyta</taxon>
        <taxon>Magnoliopsida</taxon>
        <taxon>eudicotyledons</taxon>
        <taxon>Gunneridae</taxon>
        <taxon>Pentapetalae</taxon>
        <taxon>rosids</taxon>
        <taxon>fabids</taxon>
        <taxon>Rosales</taxon>
        <taxon>Cannabaceae</taxon>
        <taxon>Cannabis</taxon>
    </lineage>
</organism>
<dbReference type="PANTHER" id="PTHR33710:SF83">
    <property type="entry name" value="ENDONUCLEASE_EXONUCLEASE_PHOSPHATASE DOMAIN-CONTAINING PROTEIN"/>
    <property type="match status" value="1"/>
</dbReference>
<evidence type="ECO:0000313" key="3">
    <source>
        <dbReference type="Proteomes" id="UP000583929"/>
    </source>
</evidence>
<dbReference type="PANTHER" id="PTHR33710">
    <property type="entry name" value="BNAC02G09200D PROTEIN"/>
    <property type="match status" value="1"/>
</dbReference>
<dbReference type="Proteomes" id="UP000583929">
    <property type="component" value="Unassembled WGS sequence"/>
</dbReference>
<dbReference type="EMBL" id="JAATIQ010000633">
    <property type="protein sequence ID" value="KAF4349574.1"/>
    <property type="molecule type" value="Genomic_DNA"/>
</dbReference>
<dbReference type="InterPro" id="IPR036691">
    <property type="entry name" value="Endo/exonu/phosph_ase_sf"/>
</dbReference>
<evidence type="ECO:0000313" key="2">
    <source>
        <dbReference type="EMBL" id="KAF4349574.1"/>
    </source>
</evidence>
<feature type="domain" description="Endonuclease/exonuclease/phosphatase" evidence="1">
    <location>
        <begin position="5"/>
        <end position="175"/>
    </location>
</feature>
<reference evidence="2 3" key="1">
    <citation type="journal article" date="2020" name="bioRxiv">
        <title>Sequence and annotation of 42 cannabis genomes reveals extensive copy number variation in cannabinoid synthesis and pathogen resistance genes.</title>
        <authorList>
            <person name="Mckernan K.J."/>
            <person name="Helbert Y."/>
            <person name="Kane L.T."/>
            <person name="Ebling H."/>
            <person name="Zhang L."/>
            <person name="Liu B."/>
            <person name="Eaton Z."/>
            <person name="Mclaughlin S."/>
            <person name="Kingan S."/>
            <person name="Baybayan P."/>
            <person name="Concepcion G."/>
            <person name="Jordan M."/>
            <person name="Riva A."/>
            <person name="Barbazuk W."/>
            <person name="Harkins T."/>
        </authorList>
    </citation>
    <scope>NUCLEOTIDE SEQUENCE [LARGE SCALE GENOMIC DNA]</scope>
    <source>
        <strain evidence="3">cv. Jamaican Lion 4</strain>
        <tissue evidence="2">Leaf</tissue>
    </source>
</reference>
<dbReference type="Pfam" id="PF03372">
    <property type="entry name" value="Exo_endo_phos"/>
    <property type="match status" value="1"/>
</dbReference>
<proteinExistence type="predicted"/>
<keyword evidence="3" id="KW-1185">Reference proteome</keyword>
<dbReference type="SUPFAM" id="SSF56219">
    <property type="entry name" value="DNase I-like"/>
    <property type="match status" value="1"/>
</dbReference>
<dbReference type="GO" id="GO:0003824">
    <property type="term" value="F:catalytic activity"/>
    <property type="evidence" value="ECO:0007669"/>
    <property type="project" value="InterPro"/>
</dbReference>
<dbReference type="InterPro" id="IPR005135">
    <property type="entry name" value="Endo/exonuclease/phosphatase"/>
</dbReference>
<comment type="caution">
    <text evidence="2">The sequence shown here is derived from an EMBL/GenBank/DDBJ whole genome shotgun (WGS) entry which is preliminary data.</text>
</comment>
<protein>
    <recommendedName>
        <fullName evidence="1">Endonuclease/exonuclease/phosphatase domain-containing protein</fullName>
    </recommendedName>
</protein>
<dbReference type="Gene3D" id="3.60.10.10">
    <property type="entry name" value="Endonuclease/exonuclease/phosphatase"/>
    <property type="match status" value="1"/>
</dbReference>
<name>A0A7J6DTZ2_CANSA</name>
<dbReference type="AlphaFoldDB" id="A0A7J6DTZ2"/>
<evidence type="ECO:0000259" key="1">
    <source>
        <dbReference type="Pfam" id="PF03372"/>
    </source>
</evidence>
<sequence>MVIVSWKVRGLNGDVALRQTKLLLKYHKTNVIFFMETKLAEGKLDSMKKYLGFEWGYKVPRNGLSGGLMLLWKGNVEISNVSNRHNTWQLLKRLRIVATGPWMVGGDFNEILSNQDKEGGNMRRPSQMEAFQNTLELCALHPLPFTGERFTWAKNTNGSLTKQRLDWVMVNEAWTEMFPINTLTHLDYYHSDHRALIVNMQERTDNSLKIMRKRPRFRFENMSAKEFECQSIIKDNWSSSSTSSIIVITSNIQRCSTNLSYGVMSNLVL</sequence>
<accession>A0A7J6DTZ2</accession>
<gene>
    <name evidence="2" type="ORF">G4B88_017073</name>
</gene>